<reference evidence="1 2" key="1">
    <citation type="submission" date="2024-02" db="EMBL/GenBank/DDBJ databases">
        <authorList>
            <person name="Chen Y."/>
            <person name="Shah S."/>
            <person name="Dougan E. K."/>
            <person name="Thang M."/>
            <person name="Chan C."/>
        </authorList>
    </citation>
    <scope>NUCLEOTIDE SEQUENCE [LARGE SCALE GENOMIC DNA]</scope>
</reference>
<dbReference type="Proteomes" id="UP001642464">
    <property type="component" value="Unassembled WGS sequence"/>
</dbReference>
<protein>
    <submittedName>
        <fullName evidence="1">Uncharacterized protein</fullName>
    </submittedName>
</protein>
<accession>A0ABP0K2C0</accession>
<name>A0ABP0K2C0_9DINO</name>
<gene>
    <name evidence="1" type="ORF">SCF082_LOCUS15111</name>
</gene>
<dbReference type="EMBL" id="CAXAMM010009624">
    <property type="protein sequence ID" value="CAK9020926.1"/>
    <property type="molecule type" value="Genomic_DNA"/>
</dbReference>
<evidence type="ECO:0000313" key="1">
    <source>
        <dbReference type="EMBL" id="CAK9020926.1"/>
    </source>
</evidence>
<sequence>MELRTGAPLQVRVERLGDEVQEDATDGWSVLGEPGFLTLQRLGLYPRTARQPFATGLHGVAEELLRRAEAKNALDAQLQKTLRAAQRLKEAGCCGSSLAQTVEDVEDGTPRSEPIQLCRERGSDLYLCYYGMTHTHTCLRCECQGLVACTYLVRRVCPVSHDQEVSKFE</sequence>
<keyword evidence="2" id="KW-1185">Reference proteome</keyword>
<proteinExistence type="predicted"/>
<comment type="caution">
    <text evidence="1">The sequence shown here is derived from an EMBL/GenBank/DDBJ whole genome shotgun (WGS) entry which is preliminary data.</text>
</comment>
<organism evidence="1 2">
    <name type="scientific">Durusdinium trenchii</name>
    <dbReference type="NCBI Taxonomy" id="1381693"/>
    <lineage>
        <taxon>Eukaryota</taxon>
        <taxon>Sar</taxon>
        <taxon>Alveolata</taxon>
        <taxon>Dinophyceae</taxon>
        <taxon>Suessiales</taxon>
        <taxon>Symbiodiniaceae</taxon>
        <taxon>Durusdinium</taxon>
    </lineage>
</organism>
<evidence type="ECO:0000313" key="2">
    <source>
        <dbReference type="Proteomes" id="UP001642464"/>
    </source>
</evidence>